<evidence type="ECO:0000313" key="6">
    <source>
        <dbReference type="Proteomes" id="UP000249645"/>
    </source>
</evidence>
<organism evidence="5 6">
    <name type="scientific">Pseudopedobacter saltans</name>
    <dbReference type="NCBI Taxonomy" id="151895"/>
    <lineage>
        <taxon>Bacteria</taxon>
        <taxon>Pseudomonadati</taxon>
        <taxon>Bacteroidota</taxon>
        <taxon>Sphingobacteriia</taxon>
        <taxon>Sphingobacteriales</taxon>
        <taxon>Sphingobacteriaceae</taxon>
        <taxon>Pseudopedobacter</taxon>
    </lineage>
</organism>
<dbReference type="CDD" id="cd04647">
    <property type="entry name" value="LbH_MAT_like"/>
    <property type="match status" value="1"/>
</dbReference>
<evidence type="ECO:0000313" key="5">
    <source>
        <dbReference type="EMBL" id="PZP44635.1"/>
    </source>
</evidence>
<keyword evidence="3" id="KW-0677">Repeat</keyword>
<dbReference type="Gene3D" id="2.160.10.10">
    <property type="entry name" value="Hexapeptide repeat proteins"/>
    <property type="match status" value="1"/>
</dbReference>
<dbReference type="EMBL" id="QFOI01000304">
    <property type="protein sequence ID" value="PZP44635.1"/>
    <property type="molecule type" value="Genomic_DNA"/>
</dbReference>
<dbReference type="PANTHER" id="PTHR23416:SF23">
    <property type="entry name" value="ACETYLTRANSFERASE C18B11.09C-RELATED"/>
    <property type="match status" value="1"/>
</dbReference>
<dbReference type="InterPro" id="IPR011004">
    <property type="entry name" value="Trimer_LpxA-like_sf"/>
</dbReference>
<keyword evidence="4 5" id="KW-0012">Acyltransferase</keyword>
<dbReference type="Pfam" id="PF14602">
    <property type="entry name" value="Hexapep_2"/>
    <property type="match status" value="1"/>
</dbReference>
<dbReference type="PANTHER" id="PTHR23416">
    <property type="entry name" value="SIALIC ACID SYNTHASE-RELATED"/>
    <property type="match status" value="1"/>
</dbReference>
<proteinExistence type="inferred from homology"/>
<evidence type="ECO:0000256" key="1">
    <source>
        <dbReference type="ARBA" id="ARBA00007274"/>
    </source>
</evidence>
<reference evidence="5 6" key="1">
    <citation type="submission" date="2017-11" db="EMBL/GenBank/DDBJ databases">
        <title>Infants hospitalized years apart are colonized by the same room-sourced microbial strains.</title>
        <authorList>
            <person name="Brooks B."/>
            <person name="Olm M.R."/>
            <person name="Firek B.A."/>
            <person name="Baker R."/>
            <person name="Thomas B.C."/>
            <person name="Morowitz M.J."/>
            <person name="Banfield J.F."/>
        </authorList>
    </citation>
    <scope>NUCLEOTIDE SEQUENCE [LARGE SCALE GENOMIC DNA]</scope>
    <source>
        <strain evidence="5">S2_009_000_R2_76</strain>
    </source>
</reference>
<evidence type="ECO:0000256" key="4">
    <source>
        <dbReference type="ARBA" id="ARBA00023315"/>
    </source>
</evidence>
<comment type="similarity">
    <text evidence="1">Belongs to the transferase hexapeptide repeat family.</text>
</comment>
<dbReference type="GO" id="GO:0008374">
    <property type="term" value="F:O-acyltransferase activity"/>
    <property type="evidence" value="ECO:0007669"/>
    <property type="project" value="TreeGrafter"/>
</dbReference>
<dbReference type="InterPro" id="IPR051159">
    <property type="entry name" value="Hexapeptide_acetyltransf"/>
</dbReference>
<gene>
    <name evidence="5" type="ORF">DI598_14235</name>
</gene>
<evidence type="ECO:0000256" key="3">
    <source>
        <dbReference type="ARBA" id="ARBA00022737"/>
    </source>
</evidence>
<protein>
    <submittedName>
        <fullName evidence="5">Acyltransferase</fullName>
    </submittedName>
</protein>
<dbReference type="InterPro" id="IPR001451">
    <property type="entry name" value="Hexapep"/>
</dbReference>
<dbReference type="PROSITE" id="PS00101">
    <property type="entry name" value="HEXAPEP_TRANSFERASES"/>
    <property type="match status" value="1"/>
</dbReference>
<accession>A0A2W5EKL3</accession>
<dbReference type="AlphaFoldDB" id="A0A2W5EKL3"/>
<dbReference type="InterPro" id="IPR018357">
    <property type="entry name" value="Hexapep_transf_CS"/>
</dbReference>
<sequence length="204" mass="21845">MFIKLFKVLRKVKTILSLKLGTLVTKIYLRLNGATINSLISTGIPYIYVARYGKLKIGENAVLNNTYLTCESGFASKCRLKISNNAHLIIGNCVGMSGVCISCTKSIIIGNHVMLGIGTHIYDTDFHSLNMKDRLTPQTDLANTNSKPVIIGNNAFIGAHSIILKGVEIGENTIVAAGSVVTKSIPANVIAGGNPCVVIRNINS</sequence>
<evidence type="ECO:0000256" key="2">
    <source>
        <dbReference type="ARBA" id="ARBA00022679"/>
    </source>
</evidence>
<dbReference type="Proteomes" id="UP000249645">
    <property type="component" value="Unassembled WGS sequence"/>
</dbReference>
<keyword evidence="2 5" id="KW-0808">Transferase</keyword>
<name>A0A2W5EKL3_9SPHI</name>
<comment type="caution">
    <text evidence="5">The sequence shown here is derived from an EMBL/GenBank/DDBJ whole genome shotgun (WGS) entry which is preliminary data.</text>
</comment>
<dbReference type="SUPFAM" id="SSF51161">
    <property type="entry name" value="Trimeric LpxA-like enzymes"/>
    <property type="match status" value="1"/>
</dbReference>